<protein>
    <submittedName>
        <fullName evidence="3">D/L-glyceraldehyde reductase</fullName>
    </submittedName>
</protein>
<dbReference type="Pfam" id="PF00248">
    <property type="entry name" value="Aldo_ket_red"/>
    <property type="match status" value="1"/>
</dbReference>
<feature type="domain" description="NADP-dependent oxidoreductase" evidence="2">
    <location>
        <begin position="27"/>
        <end position="293"/>
    </location>
</feature>
<dbReference type="Proteomes" id="UP001338125">
    <property type="component" value="Unassembled WGS sequence"/>
</dbReference>
<reference evidence="3 4" key="1">
    <citation type="submission" date="2024-01" db="EMBL/GenBank/DDBJ databases">
        <title>Complete genome of Cladobotryum mycophilum ATHUM6906.</title>
        <authorList>
            <person name="Christinaki A.C."/>
            <person name="Myridakis A.I."/>
            <person name="Kouvelis V.N."/>
        </authorList>
    </citation>
    <scope>NUCLEOTIDE SEQUENCE [LARGE SCALE GENOMIC DNA]</scope>
    <source>
        <strain evidence="3 4">ATHUM6906</strain>
    </source>
</reference>
<comment type="caution">
    <text evidence="3">The sequence shown here is derived from an EMBL/GenBank/DDBJ whole genome shotgun (WGS) entry which is preliminary data.</text>
</comment>
<evidence type="ECO:0000313" key="3">
    <source>
        <dbReference type="EMBL" id="KAK5989635.1"/>
    </source>
</evidence>
<evidence type="ECO:0000313" key="4">
    <source>
        <dbReference type="Proteomes" id="UP001338125"/>
    </source>
</evidence>
<dbReference type="EMBL" id="JAVFKD010000014">
    <property type="protein sequence ID" value="KAK5989635.1"/>
    <property type="molecule type" value="Genomic_DNA"/>
</dbReference>
<dbReference type="PIRSF" id="PIRSF000097">
    <property type="entry name" value="AKR"/>
    <property type="match status" value="1"/>
</dbReference>
<organism evidence="3 4">
    <name type="scientific">Cladobotryum mycophilum</name>
    <dbReference type="NCBI Taxonomy" id="491253"/>
    <lineage>
        <taxon>Eukaryota</taxon>
        <taxon>Fungi</taxon>
        <taxon>Dikarya</taxon>
        <taxon>Ascomycota</taxon>
        <taxon>Pezizomycotina</taxon>
        <taxon>Sordariomycetes</taxon>
        <taxon>Hypocreomycetidae</taxon>
        <taxon>Hypocreales</taxon>
        <taxon>Hypocreaceae</taxon>
        <taxon>Cladobotryum</taxon>
    </lineage>
</organism>
<dbReference type="PROSITE" id="PS00798">
    <property type="entry name" value="ALDOKETO_REDUCTASE_1"/>
    <property type="match status" value="1"/>
</dbReference>
<dbReference type="InterPro" id="IPR023210">
    <property type="entry name" value="NADP_OxRdtase_dom"/>
</dbReference>
<dbReference type="InterPro" id="IPR036812">
    <property type="entry name" value="NAD(P)_OxRdtase_dom_sf"/>
</dbReference>
<accession>A0ABR0SBW2</accession>
<dbReference type="SUPFAM" id="SSF51430">
    <property type="entry name" value="NAD(P)-linked oxidoreductase"/>
    <property type="match status" value="1"/>
</dbReference>
<dbReference type="Gene3D" id="3.20.20.100">
    <property type="entry name" value="NADP-dependent oxidoreductase domain"/>
    <property type="match status" value="1"/>
</dbReference>
<name>A0ABR0SBW2_9HYPO</name>
<dbReference type="InterPro" id="IPR020471">
    <property type="entry name" value="AKR"/>
</dbReference>
<sequence length="331" mass="36660">MSSGKTITLNTGHKMPSQGFGTLFIPDVANTVFETLKIGYRHLDLAKVYQNQRDVGVGIKRALAEIPGLKREDIFVASKLWNHKHRPEDVEKALDDTLEELGLEYLDLYLIHWPVAFVPGDNLFPVKAGVTPPEADLDLSVSATQTWKAMIDLPKSKVRSIGVSNFTPEQLDIIIKETGVTPAVNQVERHPCLPQPELLDYCANKGIAIVGYSAFGNNDVGEPLLINHPDIKATAQRLSSVRGKPTSPAQVIIAWSQLGGISVIPKSGNPERIAENFDEIELDEEAINSITEIGKDHRRFNIPWLYKGGRWDVNLFNEEVEKEAKGKAILV</sequence>
<dbReference type="PANTHER" id="PTHR11732">
    <property type="entry name" value="ALDO/KETO REDUCTASE"/>
    <property type="match status" value="1"/>
</dbReference>
<evidence type="ECO:0000256" key="1">
    <source>
        <dbReference type="ARBA" id="ARBA00023002"/>
    </source>
</evidence>
<keyword evidence="1" id="KW-0560">Oxidoreductase</keyword>
<keyword evidence="4" id="KW-1185">Reference proteome</keyword>
<proteinExistence type="predicted"/>
<evidence type="ECO:0000259" key="2">
    <source>
        <dbReference type="Pfam" id="PF00248"/>
    </source>
</evidence>
<dbReference type="PRINTS" id="PR00069">
    <property type="entry name" value="ALDKETRDTASE"/>
</dbReference>
<dbReference type="InterPro" id="IPR018170">
    <property type="entry name" value="Aldo/ket_reductase_CS"/>
</dbReference>
<gene>
    <name evidence="3" type="ORF">PT974_07889</name>
</gene>